<evidence type="ECO:0000313" key="3">
    <source>
        <dbReference type="WBParaSite" id="MBELARI_LOCUS7421"/>
    </source>
</evidence>
<dbReference type="PANTHER" id="PTHR21700:SF112">
    <property type="entry name" value="TRANSTHYRETIN-RELATED FAMILY DOMAIN"/>
    <property type="match status" value="1"/>
</dbReference>
<dbReference type="WBParaSite" id="MBELARI_LOCUS7421">
    <property type="protein sequence ID" value="MBELARI_LOCUS7421"/>
    <property type="gene ID" value="MBELARI_LOCUS7421"/>
</dbReference>
<dbReference type="GO" id="GO:0009986">
    <property type="term" value="C:cell surface"/>
    <property type="evidence" value="ECO:0007669"/>
    <property type="project" value="InterPro"/>
</dbReference>
<evidence type="ECO:0008006" key="4">
    <source>
        <dbReference type="Google" id="ProtNLM"/>
    </source>
</evidence>
<dbReference type="InterPro" id="IPR001534">
    <property type="entry name" value="Transthyretin-like"/>
</dbReference>
<keyword evidence="2" id="KW-1185">Reference proteome</keyword>
<dbReference type="Proteomes" id="UP000887575">
    <property type="component" value="Unassembled WGS sequence"/>
</dbReference>
<evidence type="ECO:0000313" key="2">
    <source>
        <dbReference type="Proteomes" id="UP000887575"/>
    </source>
</evidence>
<name>A0AAF3FJY5_9BILA</name>
<sequence length="112" mass="12875">MILRLFFLLIILSITLAFRQQSVGIIGKLTCGNQVLQDTEIKLWDKNSLVLKMDVHFKVYHNCENPFGLCKRKVDLEVPASYVTRSSTVEKWFDAGVLNMAFKYPDESTECL</sequence>
<protein>
    <recommendedName>
        <fullName evidence="4">Transthyretin-like family protein</fullName>
    </recommendedName>
</protein>
<proteinExistence type="predicted"/>
<feature type="signal peptide" evidence="1">
    <location>
        <begin position="1"/>
        <end position="17"/>
    </location>
</feature>
<keyword evidence="1" id="KW-0732">Signal</keyword>
<evidence type="ECO:0000256" key="1">
    <source>
        <dbReference type="SAM" id="SignalP"/>
    </source>
</evidence>
<organism evidence="2 3">
    <name type="scientific">Mesorhabditis belari</name>
    <dbReference type="NCBI Taxonomy" id="2138241"/>
    <lineage>
        <taxon>Eukaryota</taxon>
        <taxon>Metazoa</taxon>
        <taxon>Ecdysozoa</taxon>
        <taxon>Nematoda</taxon>
        <taxon>Chromadorea</taxon>
        <taxon>Rhabditida</taxon>
        <taxon>Rhabditina</taxon>
        <taxon>Rhabditomorpha</taxon>
        <taxon>Rhabditoidea</taxon>
        <taxon>Rhabditidae</taxon>
        <taxon>Mesorhabditinae</taxon>
        <taxon>Mesorhabditis</taxon>
    </lineage>
</organism>
<feature type="chain" id="PRO_5041900974" description="Transthyretin-like family protein" evidence="1">
    <location>
        <begin position="18"/>
        <end position="112"/>
    </location>
</feature>
<dbReference type="AlphaFoldDB" id="A0AAF3FJY5"/>
<reference evidence="3" key="1">
    <citation type="submission" date="2024-02" db="UniProtKB">
        <authorList>
            <consortium name="WormBaseParasite"/>
        </authorList>
    </citation>
    <scope>IDENTIFICATION</scope>
</reference>
<dbReference type="PANTHER" id="PTHR21700">
    <property type="entry name" value="TRANSTHYRETIN-LIKE FAMILY PROTEIN-RELATED"/>
    <property type="match status" value="1"/>
</dbReference>
<accession>A0AAF3FJY5</accession>